<accession>A0A9Y2IPD6</accession>
<reference evidence="1 2" key="1">
    <citation type="submission" date="2023-06" db="EMBL/GenBank/DDBJ databases">
        <authorList>
            <person name="Oyuntsetseg B."/>
            <person name="Kim S.B."/>
        </authorList>
    </citation>
    <scope>NUCLEOTIDE SEQUENCE [LARGE SCALE GENOMIC DNA]</scope>
    <source>
        <strain evidence="1 2">2-15</strain>
    </source>
</reference>
<sequence length="126" mass="14014">MPVPTKVRDRCLPFLPDGDRVQYVFAGNSLYLNGMAALYGFLVVVTDRRVVVLACGRFRRLRPKSVWEVLPRSSELGPVEEHPSLGPTISFADLVLEIDEADIVAIRAADLERDGAWVPQDPLPDL</sequence>
<protein>
    <submittedName>
        <fullName evidence="1">Uncharacterized protein</fullName>
    </submittedName>
</protein>
<gene>
    <name evidence="1" type="ORF">QRX50_16925</name>
</gene>
<dbReference type="EMBL" id="CP127294">
    <property type="protein sequence ID" value="WIX82323.1"/>
    <property type="molecule type" value="Genomic_DNA"/>
</dbReference>
<evidence type="ECO:0000313" key="2">
    <source>
        <dbReference type="Proteomes" id="UP001236014"/>
    </source>
</evidence>
<evidence type="ECO:0000313" key="1">
    <source>
        <dbReference type="EMBL" id="WIX82323.1"/>
    </source>
</evidence>
<name>A0A9Y2IPD6_9PSEU</name>
<proteinExistence type="predicted"/>
<dbReference type="Proteomes" id="UP001236014">
    <property type="component" value="Chromosome"/>
</dbReference>
<dbReference type="KEGG" id="acab:QRX50_16925"/>
<dbReference type="AlphaFoldDB" id="A0A9Y2IPD6"/>
<keyword evidence="2" id="KW-1185">Reference proteome</keyword>
<dbReference type="RefSeq" id="WP_285972897.1">
    <property type="nucleotide sequence ID" value="NZ_CP127294.1"/>
</dbReference>
<organism evidence="1 2">
    <name type="scientific">Amycolatopsis carbonis</name>
    <dbReference type="NCBI Taxonomy" id="715471"/>
    <lineage>
        <taxon>Bacteria</taxon>
        <taxon>Bacillati</taxon>
        <taxon>Actinomycetota</taxon>
        <taxon>Actinomycetes</taxon>
        <taxon>Pseudonocardiales</taxon>
        <taxon>Pseudonocardiaceae</taxon>
        <taxon>Amycolatopsis</taxon>
    </lineage>
</organism>